<dbReference type="RefSeq" id="WP_353530996.1">
    <property type="nucleotide sequence ID" value="NZ_JBBMEX010000009.1"/>
</dbReference>
<protein>
    <submittedName>
        <fullName evidence="1">Uncharacterized protein</fullName>
    </submittedName>
</protein>
<organism evidence="1 2">
    <name type="scientific">Maccoyibacter intestinihominis</name>
    <dbReference type="NCBI Taxonomy" id="3133499"/>
    <lineage>
        <taxon>Bacteria</taxon>
        <taxon>Bacillati</taxon>
        <taxon>Bacillota</taxon>
        <taxon>Clostridia</taxon>
        <taxon>Lachnospirales</taxon>
        <taxon>Lachnospiraceae</taxon>
        <taxon>Maccoyibacter</taxon>
    </lineage>
</organism>
<gene>
    <name evidence="1" type="ORF">WMO43_09440</name>
</gene>
<evidence type="ECO:0000313" key="2">
    <source>
        <dbReference type="Proteomes" id="UP001454489"/>
    </source>
</evidence>
<proteinExistence type="predicted"/>
<comment type="caution">
    <text evidence="1">The sequence shown here is derived from an EMBL/GenBank/DDBJ whole genome shotgun (WGS) entry which is preliminary data.</text>
</comment>
<reference evidence="1 2" key="1">
    <citation type="submission" date="2024-03" db="EMBL/GenBank/DDBJ databases">
        <title>Human intestinal bacterial collection.</title>
        <authorList>
            <person name="Pauvert C."/>
            <person name="Hitch T.C.A."/>
            <person name="Clavel T."/>
        </authorList>
    </citation>
    <scope>NUCLEOTIDE SEQUENCE [LARGE SCALE GENOMIC DNA]</scope>
    <source>
        <strain evidence="1 2">CLA-AA-H185</strain>
    </source>
</reference>
<sequence length="90" mass="10606">MYGIERFLLNRKAFEIKNRSDDFEDDKEFMKYLSVNDQHLLLGSQFILKNRDYKMSTDYKTFLNEYKTIYTVAVREGIALKGGVNTGMFA</sequence>
<dbReference type="EMBL" id="JBBMEX010000009">
    <property type="protein sequence ID" value="MEQ2558090.1"/>
    <property type="molecule type" value="Genomic_DNA"/>
</dbReference>
<keyword evidence="2" id="KW-1185">Reference proteome</keyword>
<dbReference type="Proteomes" id="UP001454489">
    <property type="component" value="Unassembled WGS sequence"/>
</dbReference>
<name>A0ABV1HEE9_9FIRM</name>
<evidence type="ECO:0000313" key="1">
    <source>
        <dbReference type="EMBL" id="MEQ2558090.1"/>
    </source>
</evidence>
<accession>A0ABV1HEE9</accession>